<reference evidence="1 2" key="1">
    <citation type="submission" date="2020-10" db="EMBL/GenBank/DDBJ databases">
        <title>Complete genome sequence of a novel Pseudomonas fluorescens strain isolated from the flower of kumarahou (Pomaderris kumeraho).</title>
        <authorList>
            <person name="Summers M.C."/>
            <person name="Nowak V."/>
            <person name="Fairhurst M.J."/>
            <person name="Owen J.G."/>
            <person name="Gerth M.L."/>
            <person name="Patrick W.M."/>
        </authorList>
    </citation>
    <scope>NUCLEOTIDE SEQUENCE [LARGE SCALE GENOMIC DNA]</scope>
    <source>
        <strain evidence="1 2">KF1</strain>
    </source>
</reference>
<dbReference type="RefSeq" id="WP_193689713.1">
    <property type="nucleotide sequence ID" value="NZ_CP063233.1"/>
</dbReference>
<dbReference type="Proteomes" id="UP000593833">
    <property type="component" value="Chromosome"/>
</dbReference>
<evidence type="ECO:0000313" key="2">
    <source>
        <dbReference type="Proteomes" id="UP000593833"/>
    </source>
</evidence>
<name>A0A7M2J4H9_PSEFL</name>
<protein>
    <submittedName>
        <fullName evidence="1">Uncharacterized protein</fullName>
    </submittedName>
</protein>
<evidence type="ECO:0000313" key="1">
    <source>
        <dbReference type="EMBL" id="QOU03844.1"/>
    </source>
</evidence>
<dbReference type="AlphaFoldDB" id="A0A7M2J4H9"/>
<accession>A0A7M2J4H9</accession>
<sequence>MSARDSNAAKYHLDDSLNTWSTRWVLDANMLLCTGCTRGQYARDADQPFPHGDGCRLASELTLYPWRELAELLRAVTQVSA</sequence>
<dbReference type="EMBL" id="CP063233">
    <property type="protein sequence ID" value="QOU03844.1"/>
    <property type="molecule type" value="Genomic_DNA"/>
</dbReference>
<proteinExistence type="predicted"/>
<organism evidence="1 2">
    <name type="scientific">Pseudomonas fluorescens</name>
    <dbReference type="NCBI Taxonomy" id="294"/>
    <lineage>
        <taxon>Bacteria</taxon>
        <taxon>Pseudomonadati</taxon>
        <taxon>Pseudomonadota</taxon>
        <taxon>Gammaproteobacteria</taxon>
        <taxon>Pseudomonadales</taxon>
        <taxon>Pseudomonadaceae</taxon>
        <taxon>Pseudomonas</taxon>
    </lineage>
</organism>
<gene>
    <name evidence="1" type="ORF">IM720_24550</name>
</gene>